<dbReference type="HOGENOM" id="CLU_399730_0_0_1"/>
<evidence type="ECO:0000256" key="1">
    <source>
        <dbReference type="SAM" id="MobiDB-lite"/>
    </source>
</evidence>
<accession>T1FQN6</accession>
<organism evidence="4 5">
    <name type="scientific">Helobdella robusta</name>
    <name type="common">Californian leech</name>
    <dbReference type="NCBI Taxonomy" id="6412"/>
    <lineage>
        <taxon>Eukaryota</taxon>
        <taxon>Metazoa</taxon>
        <taxon>Spiralia</taxon>
        <taxon>Lophotrochozoa</taxon>
        <taxon>Annelida</taxon>
        <taxon>Clitellata</taxon>
        <taxon>Hirudinea</taxon>
        <taxon>Rhynchobdellida</taxon>
        <taxon>Glossiphoniidae</taxon>
        <taxon>Helobdella</taxon>
    </lineage>
</organism>
<feature type="compositionally biased region" description="Acidic residues" evidence="1">
    <location>
        <begin position="395"/>
        <end position="421"/>
    </location>
</feature>
<proteinExistence type="predicted"/>
<dbReference type="Gene3D" id="1.10.150.50">
    <property type="entry name" value="Transcription Factor, Ets-1"/>
    <property type="match status" value="1"/>
</dbReference>
<dbReference type="InterPro" id="IPR001660">
    <property type="entry name" value="SAM"/>
</dbReference>
<feature type="compositionally biased region" description="Low complexity" evidence="1">
    <location>
        <begin position="138"/>
        <end position="173"/>
    </location>
</feature>
<dbReference type="RefSeq" id="XP_009025339.1">
    <property type="nucleotide sequence ID" value="XM_009027091.1"/>
</dbReference>
<dbReference type="InParanoid" id="T1FQN6"/>
<sequence length="689" mass="75743">MSDLAAFWFKFFIDAGIPASDAGSYAVSFTENRIYSHMIMDLTKENLKELGVNALGDTIAILKHIEMFKLQEAKNKVLQGSEFIKSQNVLMATRLSANIAPTTITPTSKIASSHITTTTAAEYFQHPLHIINSNKAIPQNHQQQQHPQLQQPQLQQPQLQQPQVQQPQVQQQQSNPLNKILSVKQNLKQQQHHHHQQSLTTITTTTPTVTTDTNSLNSNNAINISSNEHKITQARLTKTNMIKDKTKAVTPTMNSTKINNSANISNNNKSSSSSSNKTKTADTPSKHIHNFLDDLKNINKEDGKKLSSKNGSTTTTTASSNSLGSVFSRLGKSMSDSKNKSEIKTYKSPIVEDIEREHPGIFSRLGCRNLRPTQTSSPATSNKNMNCTKSNDNNNNDDDDDDDVGEDDENDYDEGDNEEEENYHIYERDDENFGEGDEDDENFVSDDEDKDYIIMSAINQSRSHNNQSATSQPLTISAGVLSSNSVLPARHRPPSHGFFSPQTQNVNTDNVVKGSLASRLGKKVSESVVKAKVLNAKNENNGGGDIAEALAIVRKKTDHSSPLNRLVKAELKTIEIEKKPKKTKLVAVSEGIFQKAVSSFTKLNRNTSNVTGGRATTGDSNNISTAASVNNNTQRCSNVVAKVDNFGKTPILSRLGKRTITMPLDVVSTKKSAREGMVSGVFARLGQKN</sequence>
<dbReference type="EnsemblMetazoa" id="HelroT189105">
    <property type="protein sequence ID" value="HelroP189105"/>
    <property type="gene ID" value="HelroG189105"/>
</dbReference>
<dbReference type="SUPFAM" id="SSF47769">
    <property type="entry name" value="SAM/Pointed domain"/>
    <property type="match status" value="1"/>
</dbReference>
<reference evidence="5" key="1">
    <citation type="submission" date="2012-12" db="EMBL/GenBank/DDBJ databases">
        <authorList>
            <person name="Hellsten U."/>
            <person name="Grimwood J."/>
            <person name="Chapman J.A."/>
            <person name="Shapiro H."/>
            <person name="Aerts A."/>
            <person name="Otillar R.P."/>
            <person name="Terry A.Y."/>
            <person name="Boore J.L."/>
            <person name="Simakov O."/>
            <person name="Marletaz F."/>
            <person name="Cho S.-J."/>
            <person name="Edsinger-Gonzales E."/>
            <person name="Havlak P."/>
            <person name="Kuo D.-H."/>
            <person name="Larsson T."/>
            <person name="Lv J."/>
            <person name="Arendt D."/>
            <person name="Savage R."/>
            <person name="Osoegawa K."/>
            <person name="de Jong P."/>
            <person name="Lindberg D.R."/>
            <person name="Seaver E.C."/>
            <person name="Weisblat D.A."/>
            <person name="Putnam N.H."/>
            <person name="Grigoriev I.V."/>
            <person name="Rokhsar D.S."/>
        </authorList>
    </citation>
    <scope>NUCLEOTIDE SEQUENCE</scope>
</reference>
<dbReference type="KEGG" id="hro:HELRODRAFT_189105"/>
<reference evidence="3 5" key="2">
    <citation type="journal article" date="2013" name="Nature">
        <title>Insights into bilaterian evolution from three spiralian genomes.</title>
        <authorList>
            <person name="Simakov O."/>
            <person name="Marletaz F."/>
            <person name="Cho S.J."/>
            <person name="Edsinger-Gonzales E."/>
            <person name="Havlak P."/>
            <person name="Hellsten U."/>
            <person name="Kuo D.H."/>
            <person name="Larsson T."/>
            <person name="Lv J."/>
            <person name="Arendt D."/>
            <person name="Savage R."/>
            <person name="Osoegawa K."/>
            <person name="de Jong P."/>
            <person name="Grimwood J."/>
            <person name="Chapman J.A."/>
            <person name="Shapiro H."/>
            <person name="Aerts A."/>
            <person name="Otillar R.P."/>
            <person name="Terry A.Y."/>
            <person name="Boore J.L."/>
            <person name="Grigoriev I.V."/>
            <person name="Lindberg D.R."/>
            <person name="Seaver E.C."/>
            <person name="Weisblat D.A."/>
            <person name="Putnam N.H."/>
            <person name="Rokhsar D.S."/>
        </authorList>
    </citation>
    <scope>NUCLEOTIDE SEQUENCE</scope>
</reference>
<dbReference type="PANTHER" id="PTHR21359">
    <property type="entry name" value="DUF5577 DOMAIN-CONTAINING PROTEIN"/>
    <property type="match status" value="1"/>
</dbReference>
<evidence type="ECO:0000259" key="2">
    <source>
        <dbReference type="PROSITE" id="PS50105"/>
    </source>
</evidence>
<reference evidence="4" key="3">
    <citation type="submission" date="2015-06" db="UniProtKB">
        <authorList>
            <consortium name="EnsemblMetazoa"/>
        </authorList>
    </citation>
    <scope>IDENTIFICATION</scope>
</reference>
<dbReference type="OrthoDB" id="10067653at2759"/>
<dbReference type="InterPro" id="IPR039161">
    <property type="entry name" value="C19orf47-like"/>
</dbReference>
<feature type="compositionally biased region" description="Acidic residues" evidence="1">
    <location>
        <begin position="428"/>
        <end position="448"/>
    </location>
</feature>
<dbReference type="CTD" id="20211133"/>
<dbReference type="PROSITE" id="PS50105">
    <property type="entry name" value="SAM_DOMAIN"/>
    <property type="match status" value="1"/>
</dbReference>
<dbReference type="Pfam" id="PF18017">
    <property type="entry name" value="SAM_4"/>
    <property type="match status" value="1"/>
</dbReference>
<feature type="region of interest" description="Disordered" evidence="1">
    <location>
        <begin position="248"/>
        <end position="287"/>
    </location>
</feature>
<name>T1FQN6_HELRO</name>
<feature type="region of interest" description="Disordered" evidence="1">
    <location>
        <begin position="138"/>
        <end position="207"/>
    </location>
</feature>
<evidence type="ECO:0000313" key="4">
    <source>
        <dbReference type="EnsemblMetazoa" id="HelroP189105"/>
    </source>
</evidence>
<dbReference type="eggNOG" id="KOG3930">
    <property type="taxonomic scope" value="Eukaryota"/>
</dbReference>
<feature type="compositionally biased region" description="Polar residues" evidence="1">
    <location>
        <begin position="371"/>
        <end position="390"/>
    </location>
</feature>
<feature type="region of interest" description="Disordered" evidence="1">
    <location>
        <begin position="302"/>
        <end position="326"/>
    </location>
</feature>
<feature type="domain" description="SAM" evidence="2">
    <location>
        <begin position="8"/>
        <end position="71"/>
    </location>
</feature>
<protein>
    <recommendedName>
        <fullName evidence="2">SAM domain-containing protein</fullName>
    </recommendedName>
</protein>
<feature type="compositionally biased region" description="Low complexity" evidence="1">
    <location>
        <begin position="308"/>
        <end position="325"/>
    </location>
</feature>
<feature type="region of interest" description="Disordered" evidence="1">
    <location>
        <begin position="363"/>
        <end position="448"/>
    </location>
</feature>
<evidence type="ECO:0000313" key="5">
    <source>
        <dbReference type="Proteomes" id="UP000015101"/>
    </source>
</evidence>
<dbReference type="GO" id="GO:0005634">
    <property type="term" value="C:nucleus"/>
    <property type="evidence" value="ECO:0000318"/>
    <property type="project" value="GO_Central"/>
</dbReference>
<keyword evidence="5" id="KW-1185">Reference proteome</keyword>
<dbReference type="EMBL" id="KB097495">
    <property type="protein sequence ID" value="ESN96093.1"/>
    <property type="molecule type" value="Genomic_DNA"/>
</dbReference>
<dbReference type="AlphaFoldDB" id="T1FQN6"/>
<dbReference type="GeneID" id="20211133"/>
<dbReference type="EMBL" id="AMQM01001301">
    <property type="status" value="NOT_ANNOTATED_CDS"/>
    <property type="molecule type" value="Genomic_DNA"/>
</dbReference>
<feature type="compositionally biased region" description="Low complexity" evidence="1">
    <location>
        <begin position="254"/>
        <end position="278"/>
    </location>
</feature>
<gene>
    <name evidence="4" type="primary">20211133</name>
    <name evidence="3" type="ORF">HELRODRAFT_189105</name>
</gene>
<evidence type="ECO:0000313" key="3">
    <source>
        <dbReference type="EMBL" id="ESN96093.1"/>
    </source>
</evidence>
<dbReference type="InterPro" id="IPR013761">
    <property type="entry name" value="SAM/pointed_sf"/>
</dbReference>
<dbReference type="PANTHER" id="PTHR21359:SF1">
    <property type="entry name" value="DUF5577 DOMAIN-CONTAINING PROTEIN"/>
    <property type="match status" value="1"/>
</dbReference>
<dbReference type="Proteomes" id="UP000015101">
    <property type="component" value="Unassembled WGS sequence"/>
</dbReference>
<feature type="compositionally biased region" description="Low complexity" evidence="1">
    <location>
        <begin position="197"/>
        <end position="207"/>
    </location>
</feature>